<gene>
    <name evidence="1" type="ORF">N7476_009730</name>
</gene>
<proteinExistence type="predicted"/>
<protein>
    <submittedName>
        <fullName evidence="1">Uncharacterized protein</fullName>
    </submittedName>
</protein>
<dbReference type="AlphaFoldDB" id="A0A9W9H334"/>
<reference evidence="1" key="1">
    <citation type="submission" date="2022-12" db="EMBL/GenBank/DDBJ databases">
        <authorList>
            <person name="Petersen C."/>
        </authorList>
    </citation>
    <scope>NUCLEOTIDE SEQUENCE</scope>
    <source>
        <strain evidence="1">IBT 21472</strain>
    </source>
</reference>
<evidence type="ECO:0000313" key="2">
    <source>
        <dbReference type="Proteomes" id="UP001147746"/>
    </source>
</evidence>
<organism evidence="1 2">
    <name type="scientific">Penicillium atrosanguineum</name>
    <dbReference type="NCBI Taxonomy" id="1132637"/>
    <lineage>
        <taxon>Eukaryota</taxon>
        <taxon>Fungi</taxon>
        <taxon>Dikarya</taxon>
        <taxon>Ascomycota</taxon>
        <taxon>Pezizomycotina</taxon>
        <taxon>Eurotiomycetes</taxon>
        <taxon>Eurotiomycetidae</taxon>
        <taxon>Eurotiales</taxon>
        <taxon>Aspergillaceae</taxon>
        <taxon>Penicillium</taxon>
    </lineage>
</organism>
<comment type="caution">
    <text evidence="1">The sequence shown here is derived from an EMBL/GenBank/DDBJ whole genome shotgun (WGS) entry which is preliminary data.</text>
</comment>
<keyword evidence="2" id="KW-1185">Reference proteome</keyword>
<accession>A0A9W9H334</accession>
<reference evidence="1" key="2">
    <citation type="journal article" date="2023" name="IMA Fungus">
        <title>Comparative genomic study of the Penicillium genus elucidates a diverse pangenome and 15 lateral gene transfer events.</title>
        <authorList>
            <person name="Petersen C."/>
            <person name="Sorensen T."/>
            <person name="Nielsen M.R."/>
            <person name="Sondergaard T.E."/>
            <person name="Sorensen J.L."/>
            <person name="Fitzpatrick D.A."/>
            <person name="Frisvad J.C."/>
            <person name="Nielsen K.L."/>
        </authorList>
    </citation>
    <scope>NUCLEOTIDE SEQUENCE</scope>
    <source>
        <strain evidence="1">IBT 21472</strain>
    </source>
</reference>
<dbReference type="EMBL" id="JAPZBO010000009">
    <property type="protein sequence ID" value="KAJ5302931.1"/>
    <property type="molecule type" value="Genomic_DNA"/>
</dbReference>
<evidence type="ECO:0000313" key="1">
    <source>
        <dbReference type="EMBL" id="KAJ5302931.1"/>
    </source>
</evidence>
<sequence length="106" mass="11965">MLLHLPWNYRIVDRVNIKLQVAGDRVTRFCFDIRLKGAGGRLNGFGRYTQSAARLLSLHLEQTGLLWSHRSFSARHGSQAGSFSDLELRLELGVGILERIDVGVEM</sequence>
<dbReference type="Proteomes" id="UP001147746">
    <property type="component" value="Unassembled WGS sequence"/>
</dbReference>
<name>A0A9W9H334_9EURO</name>